<evidence type="ECO:0000313" key="2">
    <source>
        <dbReference type="EMBL" id="GIY31989.1"/>
    </source>
</evidence>
<gene>
    <name evidence="2" type="ORF">CDAR_411011</name>
</gene>
<proteinExistence type="predicted"/>
<dbReference type="AlphaFoldDB" id="A0AAV4SG67"/>
<feature type="region of interest" description="Disordered" evidence="1">
    <location>
        <begin position="1"/>
        <end position="97"/>
    </location>
</feature>
<keyword evidence="3" id="KW-1185">Reference proteome</keyword>
<dbReference type="Proteomes" id="UP001054837">
    <property type="component" value="Unassembled WGS sequence"/>
</dbReference>
<name>A0AAV4SG67_9ARAC</name>
<organism evidence="2 3">
    <name type="scientific">Caerostris darwini</name>
    <dbReference type="NCBI Taxonomy" id="1538125"/>
    <lineage>
        <taxon>Eukaryota</taxon>
        <taxon>Metazoa</taxon>
        <taxon>Ecdysozoa</taxon>
        <taxon>Arthropoda</taxon>
        <taxon>Chelicerata</taxon>
        <taxon>Arachnida</taxon>
        <taxon>Araneae</taxon>
        <taxon>Araneomorphae</taxon>
        <taxon>Entelegynae</taxon>
        <taxon>Araneoidea</taxon>
        <taxon>Araneidae</taxon>
        <taxon>Caerostris</taxon>
    </lineage>
</organism>
<protein>
    <submittedName>
        <fullName evidence="2">Uncharacterized protein</fullName>
    </submittedName>
</protein>
<comment type="caution">
    <text evidence="2">The sequence shown here is derived from an EMBL/GenBank/DDBJ whole genome shotgun (WGS) entry which is preliminary data.</text>
</comment>
<evidence type="ECO:0000256" key="1">
    <source>
        <dbReference type="SAM" id="MobiDB-lite"/>
    </source>
</evidence>
<evidence type="ECO:0000313" key="3">
    <source>
        <dbReference type="Proteomes" id="UP001054837"/>
    </source>
</evidence>
<dbReference type="EMBL" id="BPLQ01007740">
    <property type="protein sequence ID" value="GIY31989.1"/>
    <property type="molecule type" value="Genomic_DNA"/>
</dbReference>
<sequence length="97" mass="10576">MQSQVKAPCDSKDSKPQGVRSHRKPTGPPLVARGDVRPAAPQLRHHLRRQSVGASRPGASRHAFIYTPPPLPDAKDIPCRQPPSTLSPTLALNARYE</sequence>
<reference evidence="2 3" key="1">
    <citation type="submission" date="2021-06" db="EMBL/GenBank/DDBJ databases">
        <title>Caerostris darwini draft genome.</title>
        <authorList>
            <person name="Kono N."/>
            <person name="Arakawa K."/>
        </authorList>
    </citation>
    <scope>NUCLEOTIDE SEQUENCE [LARGE SCALE GENOMIC DNA]</scope>
</reference>
<accession>A0AAV4SG67</accession>